<keyword evidence="2" id="KW-1185">Reference proteome</keyword>
<protein>
    <submittedName>
        <fullName evidence="1">Uncharacterized protein</fullName>
    </submittedName>
</protein>
<proteinExistence type="predicted"/>
<dbReference type="EMBL" id="CAEKKB010000004">
    <property type="protein sequence ID" value="CAB4308637.1"/>
    <property type="molecule type" value="Genomic_DNA"/>
</dbReference>
<sequence>MGLVDIATKLNRLPTDPTYLGHSALDSPPYHKMKSTYNTLKADWTMDELITIVILDNRTQAYSGVVNMVTAKKYENNGVAKWEAKNTRPANSV</sequence>
<organism evidence="1 2">
    <name type="scientific">Prunus armeniaca</name>
    <name type="common">Apricot</name>
    <name type="synonym">Armeniaca vulgaris</name>
    <dbReference type="NCBI Taxonomy" id="36596"/>
    <lineage>
        <taxon>Eukaryota</taxon>
        <taxon>Viridiplantae</taxon>
        <taxon>Streptophyta</taxon>
        <taxon>Embryophyta</taxon>
        <taxon>Tracheophyta</taxon>
        <taxon>Spermatophyta</taxon>
        <taxon>Magnoliopsida</taxon>
        <taxon>eudicotyledons</taxon>
        <taxon>Gunneridae</taxon>
        <taxon>Pentapetalae</taxon>
        <taxon>rosids</taxon>
        <taxon>fabids</taxon>
        <taxon>Rosales</taxon>
        <taxon>Rosaceae</taxon>
        <taxon>Amygdaloideae</taxon>
        <taxon>Amygdaleae</taxon>
        <taxon>Prunus</taxon>
    </lineage>
</organism>
<dbReference type="Proteomes" id="UP000507245">
    <property type="component" value="Unassembled WGS sequence"/>
</dbReference>
<dbReference type="OrthoDB" id="1161799at2759"/>
<accession>A0A6J5X814</accession>
<reference evidence="2" key="1">
    <citation type="journal article" date="2020" name="Genome Biol.">
        <title>Gamete binning: chromosome-level and haplotype-resolved genome assembly enabled by high-throughput single-cell sequencing of gamete genomes.</title>
        <authorList>
            <person name="Campoy J.A."/>
            <person name="Sun H."/>
            <person name="Goel M."/>
            <person name="Jiao W.-B."/>
            <person name="Folz-Donahue K."/>
            <person name="Wang N."/>
            <person name="Rubio M."/>
            <person name="Liu C."/>
            <person name="Kukat C."/>
            <person name="Ruiz D."/>
            <person name="Huettel B."/>
            <person name="Schneeberger K."/>
        </authorList>
    </citation>
    <scope>NUCLEOTIDE SEQUENCE [LARGE SCALE GENOMIC DNA]</scope>
    <source>
        <strain evidence="2">cv. Rojo Pasion</strain>
    </source>
</reference>
<name>A0A6J5X814_PRUAR</name>
<gene>
    <name evidence="1" type="ORF">ORAREDHAP_LOCUS28327</name>
</gene>
<dbReference type="AlphaFoldDB" id="A0A6J5X814"/>
<evidence type="ECO:0000313" key="1">
    <source>
        <dbReference type="EMBL" id="CAB4308637.1"/>
    </source>
</evidence>
<evidence type="ECO:0000313" key="2">
    <source>
        <dbReference type="Proteomes" id="UP000507245"/>
    </source>
</evidence>